<name>A0A0E9T018_ANGAN</name>
<accession>A0A0E9T018</accession>
<proteinExistence type="predicted"/>
<evidence type="ECO:0000313" key="1">
    <source>
        <dbReference type="EMBL" id="JAH46944.1"/>
    </source>
</evidence>
<sequence>MTRPVAVMQCVSQFDFLIGDFYGFSFHEGLLINRYIGRL</sequence>
<protein>
    <submittedName>
        <fullName evidence="1">Uncharacterized protein</fullName>
    </submittedName>
</protein>
<reference evidence="1" key="1">
    <citation type="submission" date="2014-11" db="EMBL/GenBank/DDBJ databases">
        <authorList>
            <person name="Amaro Gonzalez C."/>
        </authorList>
    </citation>
    <scope>NUCLEOTIDE SEQUENCE</scope>
</reference>
<reference evidence="1" key="2">
    <citation type="journal article" date="2015" name="Fish Shellfish Immunol.">
        <title>Early steps in the European eel (Anguilla anguilla)-Vibrio vulnificus interaction in the gills: Role of the RtxA13 toxin.</title>
        <authorList>
            <person name="Callol A."/>
            <person name="Pajuelo D."/>
            <person name="Ebbesson L."/>
            <person name="Teles M."/>
            <person name="MacKenzie S."/>
            <person name="Amaro C."/>
        </authorList>
    </citation>
    <scope>NUCLEOTIDE SEQUENCE</scope>
</reference>
<dbReference type="AlphaFoldDB" id="A0A0E9T018"/>
<dbReference type="EMBL" id="GBXM01061633">
    <property type="protein sequence ID" value="JAH46944.1"/>
    <property type="molecule type" value="Transcribed_RNA"/>
</dbReference>
<organism evidence="1">
    <name type="scientific">Anguilla anguilla</name>
    <name type="common">European freshwater eel</name>
    <name type="synonym">Muraena anguilla</name>
    <dbReference type="NCBI Taxonomy" id="7936"/>
    <lineage>
        <taxon>Eukaryota</taxon>
        <taxon>Metazoa</taxon>
        <taxon>Chordata</taxon>
        <taxon>Craniata</taxon>
        <taxon>Vertebrata</taxon>
        <taxon>Euteleostomi</taxon>
        <taxon>Actinopterygii</taxon>
        <taxon>Neopterygii</taxon>
        <taxon>Teleostei</taxon>
        <taxon>Anguilliformes</taxon>
        <taxon>Anguillidae</taxon>
        <taxon>Anguilla</taxon>
    </lineage>
</organism>